<dbReference type="RefSeq" id="WP_128385190.1">
    <property type="nucleotide sequence ID" value="NZ_CP035033.1"/>
</dbReference>
<name>A0A410H4J0_9GAMM</name>
<dbReference type="InterPro" id="IPR005467">
    <property type="entry name" value="His_kinase_dom"/>
</dbReference>
<evidence type="ECO:0000256" key="4">
    <source>
        <dbReference type="ARBA" id="ARBA00022777"/>
    </source>
</evidence>
<evidence type="ECO:0000313" key="7">
    <source>
        <dbReference type="EMBL" id="QAB15844.1"/>
    </source>
</evidence>
<protein>
    <recommendedName>
        <fullName evidence="2">histidine kinase</fullName>
        <ecNumber evidence="2">2.7.13.3</ecNumber>
    </recommendedName>
</protein>
<sequence length="387" mass="43696">MVNLGQLLSFNISTLWHRSVRKTAPHALNALDYSDIAFQLATTDNLNNLLPSLLSQSALQAQCTAELPHYDSLFILTPLAGHKYHVHASALLPPNPQLMNYFESLRIRTPGLSNSQRIDQVGAHNIVFFPLQNRESHEEAYLVVVFKGPIPGDNHAANLLRPLRNALQKGLQAHQKHQQQIDQAVQQEREAQAADLHDSIAQILSYLKMRAYTLNSACLELEDPTFRKLSKDIEQQIGFAHRLTREMISSSRVTYEEPHLSSAIENTMNEFEQLSGIVFELDNRAKEPLETVSHPNEVLFIVREALCNLVRHSHASHARIVMTHRADVGISITVEDNGIGIRPDPARKDSFGLRIMEERARKLGAKLQIETRQQGGTRVCLRLPRKH</sequence>
<dbReference type="EMBL" id="CP035033">
    <property type="protein sequence ID" value="QAB15844.1"/>
    <property type="molecule type" value="Genomic_DNA"/>
</dbReference>
<dbReference type="KEGG" id="htr:EPV75_09240"/>
<keyword evidence="3" id="KW-0808">Transferase</keyword>
<dbReference type="GO" id="GO:0000160">
    <property type="term" value="P:phosphorelay signal transduction system"/>
    <property type="evidence" value="ECO:0007669"/>
    <property type="project" value="UniProtKB-KW"/>
</dbReference>
<keyword evidence="5" id="KW-0902">Two-component regulatory system</keyword>
<dbReference type="AlphaFoldDB" id="A0A410H4J0"/>
<organism evidence="7 8">
    <name type="scientific">Hydrogenovibrio thermophilus</name>
    <dbReference type="NCBI Taxonomy" id="265883"/>
    <lineage>
        <taxon>Bacteria</taxon>
        <taxon>Pseudomonadati</taxon>
        <taxon>Pseudomonadota</taxon>
        <taxon>Gammaproteobacteria</taxon>
        <taxon>Thiotrichales</taxon>
        <taxon>Piscirickettsiaceae</taxon>
        <taxon>Hydrogenovibrio</taxon>
    </lineage>
</organism>
<dbReference type="Gene3D" id="1.20.5.1930">
    <property type="match status" value="1"/>
</dbReference>
<dbReference type="PANTHER" id="PTHR24421">
    <property type="entry name" value="NITRATE/NITRITE SENSOR PROTEIN NARX-RELATED"/>
    <property type="match status" value="1"/>
</dbReference>
<dbReference type="CDD" id="cd16917">
    <property type="entry name" value="HATPase_UhpB-NarQ-NarX-like"/>
    <property type="match status" value="1"/>
</dbReference>
<evidence type="ECO:0000256" key="3">
    <source>
        <dbReference type="ARBA" id="ARBA00022679"/>
    </source>
</evidence>
<evidence type="ECO:0000313" key="8">
    <source>
        <dbReference type="Proteomes" id="UP000285478"/>
    </source>
</evidence>
<dbReference type="PROSITE" id="PS50109">
    <property type="entry name" value="HIS_KIN"/>
    <property type="match status" value="1"/>
</dbReference>
<dbReference type="PANTHER" id="PTHR24421:SF10">
    <property type="entry name" value="NITRATE_NITRITE SENSOR PROTEIN NARQ"/>
    <property type="match status" value="1"/>
</dbReference>
<keyword evidence="8" id="KW-1185">Reference proteome</keyword>
<dbReference type="SUPFAM" id="SSF55874">
    <property type="entry name" value="ATPase domain of HSP90 chaperone/DNA topoisomerase II/histidine kinase"/>
    <property type="match status" value="1"/>
</dbReference>
<dbReference type="GO" id="GO:0004673">
    <property type="term" value="F:protein histidine kinase activity"/>
    <property type="evidence" value="ECO:0007669"/>
    <property type="project" value="UniProtKB-EC"/>
</dbReference>
<dbReference type="Proteomes" id="UP000285478">
    <property type="component" value="Chromosome"/>
</dbReference>
<evidence type="ECO:0000259" key="6">
    <source>
        <dbReference type="PROSITE" id="PS50109"/>
    </source>
</evidence>
<dbReference type="Gene3D" id="3.30.565.10">
    <property type="entry name" value="Histidine kinase-like ATPase, C-terminal domain"/>
    <property type="match status" value="1"/>
</dbReference>
<dbReference type="EC" id="2.7.13.3" evidence="2"/>
<reference evidence="7 8" key="1">
    <citation type="journal article" date="2018" name="Environ. Microbiol.">
        <title>Genomes of ubiquitous marine and hypersaline Hydrogenovibrio, Thiomicrorhabdus and Thiomicrospira spp. encode a diversity of mechanisms to sustain chemolithoautotrophy in heterogeneous environments.</title>
        <authorList>
            <person name="Scott K.M."/>
            <person name="Williams J."/>
            <person name="Porter C.M.B."/>
            <person name="Russel S."/>
            <person name="Harmer T.L."/>
            <person name="Paul J.H."/>
            <person name="Antonen K.M."/>
            <person name="Bridges M.K."/>
            <person name="Camper G.J."/>
            <person name="Campla C.K."/>
            <person name="Casella L.G."/>
            <person name="Chase E."/>
            <person name="Conrad J.W."/>
            <person name="Cruz M.C."/>
            <person name="Dunlap D.S."/>
            <person name="Duran L."/>
            <person name="Fahsbender E.M."/>
            <person name="Goldsmith D.B."/>
            <person name="Keeley R.F."/>
            <person name="Kondoff M.R."/>
            <person name="Kussy B.I."/>
            <person name="Lane M.K."/>
            <person name="Lawler S."/>
            <person name="Leigh B.A."/>
            <person name="Lewis C."/>
            <person name="Lostal L.M."/>
            <person name="Marking D."/>
            <person name="Mancera P.A."/>
            <person name="McClenthan E.C."/>
            <person name="McIntyre E.A."/>
            <person name="Mine J.A."/>
            <person name="Modi S."/>
            <person name="Moore B.D."/>
            <person name="Morgan W.A."/>
            <person name="Nelson K.M."/>
            <person name="Nguyen K.N."/>
            <person name="Ogburn N."/>
            <person name="Parrino D.G."/>
            <person name="Pedapudi A.D."/>
            <person name="Pelham R.P."/>
            <person name="Preece A.M."/>
            <person name="Rampersad E.A."/>
            <person name="Richardson J.C."/>
            <person name="Rodgers C.M."/>
            <person name="Schaffer B.L."/>
            <person name="Sheridan N.E."/>
            <person name="Solone M.R."/>
            <person name="Staley Z.R."/>
            <person name="Tabuchi M."/>
            <person name="Waide R.J."/>
            <person name="Wanjugi P.W."/>
            <person name="Young S."/>
            <person name="Clum A."/>
            <person name="Daum C."/>
            <person name="Huntemann M."/>
            <person name="Ivanova N."/>
            <person name="Kyrpides N."/>
            <person name="Mikhailova N."/>
            <person name="Palaniappan K."/>
            <person name="Pillay M."/>
            <person name="Reddy T.B.K."/>
            <person name="Shapiro N."/>
            <person name="Stamatis D."/>
            <person name="Varghese N."/>
            <person name="Woyke T."/>
            <person name="Boden R."/>
            <person name="Freyermuth S.K."/>
            <person name="Kerfeld C.A."/>
        </authorList>
    </citation>
    <scope>NUCLEOTIDE SEQUENCE [LARGE SCALE GENOMIC DNA]</scope>
    <source>
        <strain evidence="7 8">JR-2</strain>
    </source>
</reference>
<evidence type="ECO:0000256" key="5">
    <source>
        <dbReference type="ARBA" id="ARBA00023012"/>
    </source>
</evidence>
<proteinExistence type="predicted"/>
<gene>
    <name evidence="7" type="ORF">EPV75_09240</name>
</gene>
<feature type="domain" description="Histidine kinase" evidence="6">
    <location>
        <begin position="195"/>
        <end position="387"/>
    </location>
</feature>
<dbReference type="InterPro" id="IPR003594">
    <property type="entry name" value="HATPase_dom"/>
</dbReference>
<evidence type="ECO:0000256" key="2">
    <source>
        <dbReference type="ARBA" id="ARBA00012438"/>
    </source>
</evidence>
<comment type="catalytic activity">
    <reaction evidence="1">
        <text>ATP + protein L-histidine = ADP + protein N-phospho-L-histidine.</text>
        <dbReference type="EC" id="2.7.13.3"/>
    </reaction>
</comment>
<dbReference type="InterPro" id="IPR050482">
    <property type="entry name" value="Sensor_HK_TwoCompSys"/>
</dbReference>
<dbReference type="InterPro" id="IPR036890">
    <property type="entry name" value="HATPase_C_sf"/>
</dbReference>
<accession>A0A410H4J0</accession>
<dbReference type="SMART" id="SM00387">
    <property type="entry name" value="HATPase_c"/>
    <property type="match status" value="1"/>
</dbReference>
<keyword evidence="4" id="KW-0418">Kinase</keyword>
<evidence type="ECO:0000256" key="1">
    <source>
        <dbReference type="ARBA" id="ARBA00000085"/>
    </source>
</evidence>
<dbReference type="Pfam" id="PF02518">
    <property type="entry name" value="HATPase_c"/>
    <property type="match status" value="1"/>
</dbReference>